<reference evidence="9" key="1">
    <citation type="submission" date="2020-10" db="EMBL/GenBank/DDBJ databases">
        <authorList>
            <person name="Abbas A."/>
            <person name="Razzaq R."/>
            <person name="Waqas M."/>
            <person name="Abbas N."/>
            <person name="Nielsen T.K."/>
            <person name="Hansen L.H."/>
            <person name="Hussain S."/>
            <person name="Shahid M."/>
        </authorList>
    </citation>
    <scope>NUCLEOTIDE SEQUENCE</scope>
    <source>
        <strain evidence="9">S14</strain>
    </source>
</reference>
<keyword evidence="5 9" id="KW-0378">Hydrolase</keyword>
<evidence type="ECO:0000313" key="10">
    <source>
        <dbReference type="Proteomes" id="UP001181622"/>
    </source>
</evidence>
<dbReference type="CDD" id="cd03424">
    <property type="entry name" value="NUDIX_ADPRase_Nudt5_UGPPase_Nudt14"/>
    <property type="match status" value="1"/>
</dbReference>
<proteinExistence type="inferred from homology"/>
<dbReference type="Pfam" id="PF00293">
    <property type="entry name" value="NUDIX"/>
    <property type="match status" value="1"/>
</dbReference>
<comment type="similarity">
    <text evidence="3">Belongs to the Nudix hydrolase family. NudK subfamily.</text>
</comment>
<comment type="catalytic activity">
    <reaction evidence="1">
        <text>GDP-alpha-D-mannose + H2O = alpha-D-mannose 1-phosphate + GMP + 2 H(+)</text>
        <dbReference type="Rhea" id="RHEA:27978"/>
        <dbReference type="ChEBI" id="CHEBI:15377"/>
        <dbReference type="ChEBI" id="CHEBI:15378"/>
        <dbReference type="ChEBI" id="CHEBI:57527"/>
        <dbReference type="ChEBI" id="CHEBI:58115"/>
        <dbReference type="ChEBI" id="CHEBI:58409"/>
    </reaction>
</comment>
<dbReference type="EMBL" id="JADBEO010000008">
    <property type="protein sequence ID" value="MDR4306071.1"/>
    <property type="molecule type" value="Genomic_DNA"/>
</dbReference>
<evidence type="ECO:0000256" key="3">
    <source>
        <dbReference type="ARBA" id="ARBA00007275"/>
    </source>
</evidence>
<sequence>MTRHWTTVSSRTVLSDRWIDVRADSCRTASGVPVEPYYVLSYPDWVHVVALTAEDEIVLVRQYRHAVAETVLEVPGGAVDASDADLAQAARRELVEETGFDADEFQAVSTLYPNPAIQTNRVHVFLARNARRCGEQRLDLGEEGMEALTIPVGDVVGRLADGLLGQSMHAAAVTMALMAAGRLKFVPDAG</sequence>
<protein>
    <recommendedName>
        <fullName evidence="4">GDP-mannose pyrophosphatase</fullName>
    </recommendedName>
    <alternativeName>
        <fullName evidence="6">GDP-mannose hydrolase</fullName>
    </alternativeName>
    <alternativeName>
        <fullName evidence="7">GDPMK</fullName>
    </alternativeName>
</protein>
<dbReference type="GO" id="GO:0016787">
    <property type="term" value="F:hydrolase activity"/>
    <property type="evidence" value="ECO:0007669"/>
    <property type="project" value="UniProtKB-KW"/>
</dbReference>
<evidence type="ECO:0000259" key="8">
    <source>
        <dbReference type="PROSITE" id="PS51462"/>
    </source>
</evidence>
<evidence type="ECO:0000313" key="9">
    <source>
        <dbReference type="EMBL" id="MDR4306071.1"/>
    </source>
</evidence>
<comment type="caution">
    <text evidence="9">The sequence shown here is derived from an EMBL/GenBank/DDBJ whole genome shotgun (WGS) entry which is preliminary data.</text>
</comment>
<name>A0ABU1DD95_9HYPH</name>
<evidence type="ECO:0000256" key="1">
    <source>
        <dbReference type="ARBA" id="ARBA00000847"/>
    </source>
</evidence>
<dbReference type="PANTHER" id="PTHR11839">
    <property type="entry name" value="UDP/ADP-SUGAR PYROPHOSPHATASE"/>
    <property type="match status" value="1"/>
</dbReference>
<dbReference type="Proteomes" id="UP001181622">
    <property type="component" value="Unassembled WGS sequence"/>
</dbReference>
<organism evidence="9 10">
    <name type="scientific">Chelatococcus sambhunathii</name>
    <dbReference type="NCBI Taxonomy" id="363953"/>
    <lineage>
        <taxon>Bacteria</taxon>
        <taxon>Pseudomonadati</taxon>
        <taxon>Pseudomonadota</taxon>
        <taxon>Alphaproteobacteria</taxon>
        <taxon>Hyphomicrobiales</taxon>
        <taxon>Chelatococcaceae</taxon>
        <taxon>Chelatococcus</taxon>
    </lineage>
</organism>
<dbReference type="RefSeq" id="WP_309389614.1">
    <property type="nucleotide sequence ID" value="NZ_JADBEO010000008.1"/>
</dbReference>
<dbReference type="Gene3D" id="3.90.79.10">
    <property type="entry name" value="Nucleoside Triphosphate Pyrophosphohydrolase"/>
    <property type="match status" value="1"/>
</dbReference>
<dbReference type="PANTHER" id="PTHR11839:SF18">
    <property type="entry name" value="NUDIX HYDROLASE DOMAIN-CONTAINING PROTEIN"/>
    <property type="match status" value="1"/>
</dbReference>
<evidence type="ECO:0000256" key="4">
    <source>
        <dbReference type="ARBA" id="ARBA00016377"/>
    </source>
</evidence>
<dbReference type="PROSITE" id="PS51462">
    <property type="entry name" value="NUDIX"/>
    <property type="match status" value="1"/>
</dbReference>
<dbReference type="InterPro" id="IPR000086">
    <property type="entry name" value="NUDIX_hydrolase_dom"/>
</dbReference>
<comment type="cofactor">
    <cofactor evidence="2">
        <name>Mg(2+)</name>
        <dbReference type="ChEBI" id="CHEBI:18420"/>
    </cofactor>
</comment>
<evidence type="ECO:0000256" key="7">
    <source>
        <dbReference type="ARBA" id="ARBA00032272"/>
    </source>
</evidence>
<gene>
    <name evidence="9" type="ORF">IHQ68_05475</name>
</gene>
<dbReference type="SUPFAM" id="SSF55811">
    <property type="entry name" value="Nudix"/>
    <property type="match status" value="1"/>
</dbReference>
<evidence type="ECO:0000256" key="5">
    <source>
        <dbReference type="ARBA" id="ARBA00022801"/>
    </source>
</evidence>
<keyword evidence="10" id="KW-1185">Reference proteome</keyword>
<dbReference type="InterPro" id="IPR015797">
    <property type="entry name" value="NUDIX_hydrolase-like_dom_sf"/>
</dbReference>
<accession>A0ABU1DD95</accession>
<evidence type="ECO:0000256" key="6">
    <source>
        <dbReference type="ARBA" id="ARBA00032162"/>
    </source>
</evidence>
<evidence type="ECO:0000256" key="2">
    <source>
        <dbReference type="ARBA" id="ARBA00001946"/>
    </source>
</evidence>
<feature type="domain" description="Nudix hydrolase" evidence="8">
    <location>
        <begin position="41"/>
        <end position="172"/>
    </location>
</feature>